<organism evidence="7 8">
    <name type="scientific">Pedobacter ginsengisoli</name>
    <dbReference type="NCBI Taxonomy" id="363852"/>
    <lineage>
        <taxon>Bacteria</taxon>
        <taxon>Pseudomonadati</taxon>
        <taxon>Bacteroidota</taxon>
        <taxon>Sphingobacteriia</taxon>
        <taxon>Sphingobacteriales</taxon>
        <taxon>Sphingobacteriaceae</taxon>
        <taxon>Pedobacter</taxon>
    </lineage>
</organism>
<evidence type="ECO:0000256" key="3">
    <source>
        <dbReference type="ARBA" id="ARBA00022989"/>
    </source>
</evidence>
<evidence type="ECO:0000256" key="4">
    <source>
        <dbReference type="ARBA" id="ARBA00023136"/>
    </source>
</evidence>
<accession>A0A2D1U718</accession>
<dbReference type="AlphaFoldDB" id="A0A2D1U718"/>
<evidence type="ECO:0000313" key="8">
    <source>
        <dbReference type="Proteomes" id="UP000223749"/>
    </source>
</evidence>
<comment type="subcellular location">
    <subcellularLocation>
        <location evidence="1">Membrane</location>
        <topology evidence="1">Multi-pass membrane protein</topology>
    </subcellularLocation>
</comment>
<keyword evidence="3 5" id="KW-1133">Transmembrane helix</keyword>
<dbReference type="InterPro" id="IPR009908">
    <property type="entry name" value="Methylamine_util_MauE"/>
</dbReference>
<sequence>MKEKIITTGSSGQLGKSLTISFLVFEIIAYLFILLFVYAAWSKIGDFGSFSKAFIHSDYIGQHSKLLAIAILVAEIGISILLIIPATRRMGLLAALLLLLLFTGYLVLMFLKGNEMPCGCGGIISSMSWSQHLWFNSGCILVALFALLLNKK</sequence>
<dbReference type="OrthoDB" id="673785at2"/>
<keyword evidence="4 5" id="KW-0472">Membrane</keyword>
<evidence type="ECO:0000256" key="1">
    <source>
        <dbReference type="ARBA" id="ARBA00004141"/>
    </source>
</evidence>
<keyword evidence="2 5" id="KW-0812">Transmembrane</keyword>
<evidence type="ECO:0000256" key="2">
    <source>
        <dbReference type="ARBA" id="ARBA00022692"/>
    </source>
</evidence>
<feature type="transmembrane region" description="Helical" evidence="5">
    <location>
        <begin position="66"/>
        <end position="84"/>
    </location>
</feature>
<feature type="domain" description="Methylamine utilisation protein MauE" evidence="6">
    <location>
        <begin position="24"/>
        <end position="148"/>
    </location>
</feature>
<gene>
    <name evidence="7" type="ORF">CPT03_13400</name>
</gene>
<evidence type="ECO:0000313" key="7">
    <source>
        <dbReference type="EMBL" id="ATP57393.1"/>
    </source>
</evidence>
<reference evidence="7 8" key="1">
    <citation type="submission" date="2017-10" db="EMBL/GenBank/DDBJ databases">
        <title>Whole genome of Pedobacter ginsengisoli T01R-27 isolated from tomato rhizosphere.</title>
        <authorList>
            <person name="Weon H.-Y."/>
            <person name="Lee S.A."/>
            <person name="Sang M.K."/>
            <person name="Song J."/>
        </authorList>
    </citation>
    <scope>NUCLEOTIDE SEQUENCE [LARGE SCALE GENOMIC DNA]</scope>
    <source>
        <strain evidence="7 8">T01R-27</strain>
    </source>
</reference>
<dbReference type="EMBL" id="CP024091">
    <property type="protein sequence ID" value="ATP57393.1"/>
    <property type="molecule type" value="Genomic_DNA"/>
</dbReference>
<name>A0A2D1U718_9SPHI</name>
<evidence type="ECO:0000256" key="5">
    <source>
        <dbReference type="SAM" id="Phobius"/>
    </source>
</evidence>
<dbReference type="GO" id="GO:0016020">
    <property type="term" value="C:membrane"/>
    <property type="evidence" value="ECO:0007669"/>
    <property type="project" value="UniProtKB-SubCell"/>
</dbReference>
<proteinExistence type="predicted"/>
<dbReference type="Pfam" id="PF07291">
    <property type="entry name" value="MauE"/>
    <property type="match status" value="1"/>
</dbReference>
<feature type="transmembrane region" description="Helical" evidence="5">
    <location>
        <begin position="131"/>
        <end position="149"/>
    </location>
</feature>
<dbReference type="GO" id="GO:0030416">
    <property type="term" value="P:methylamine metabolic process"/>
    <property type="evidence" value="ECO:0007669"/>
    <property type="project" value="InterPro"/>
</dbReference>
<feature type="transmembrane region" description="Helical" evidence="5">
    <location>
        <begin position="20"/>
        <end position="41"/>
    </location>
</feature>
<feature type="transmembrane region" description="Helical" evidence="5">
    <location>
        <begin position="91"/>
        <end position="111"/>
    </location>
</feature>
<dbReference type="RefSeq" id="WP_099439317.1">
    <property type="nucleotide sequence ID" value="NZ_CP024091.1"/>
</dbReference>
<keyword evidence="8" id="KW-1185">Reference proteome</keyword>
<evidence type="ECO:0000259" key="6">
    <source>
        <dbReference type="Pfam" id="PF07291"/>
    </source>
</evidence>
<dbReference type="Proteomes" id="UP000223749">
    <property type="component" value="Chromosome"/>
</dbReference>
<dbReference type="KEGG" id="pgs:CPT03_13400"/>
<protein>
    <recommendedName>
        <fullName evidence="6">Methylamine utilisation protein MauE domain-containing protein</fullName>
    </recommendedName>
</protein>